<dbReference type="SUPFAM" id="SSF48150">
    <property type="entry name" value="DNA-glycosylase"/>
    <property type="match status" value="1"/>
</dbReference>
<name>A0A1C6UHR6_9ACTN</name>
<evidence type="ECO:0000256" key="2">
    <source>
        <dbReference type="ARBA" id="ARBA00023204"/>
    </source>
</evidence>
<dbReference type="AlphaFoldDB" id="A0A1C6UHR6"/>
<dbReference type="InterPro" id="IPR051912">
    <property type="entry name" value="Alkylbase_DNA_Glycosylase/TA"/>
</dbReference>
<dbReference type="RefSeq" id="WP_245724642.1">
    <property type="nucleotide sequence ID" value="NZ_FMHZ01000002.1"/>
</dbReference>
<organism evidence="3 4">
    <name type="scientific">Micromonospora citrea</name>
    <dbReference type="NCBI Taxonomy" id="47855"/>
    <lineage>
        <taxon>Bacteria</taxon>
        <taxon>Bacillati</taxon>
        <taxon>Actinomycetota</taxon>
        <taxon>Actinomycetes</taxon>
        <taxon>Micromonosporales</taxon>
        <taxon>Micromonosporaceae</taxon>
        <taxon>Micromonospora</taxon>
    </lineage>
</organism>
<proteinExistence type="predicted"/>
<protein>
    <submittedName>
        <fullName evidence="3">DNA-3-methyladenine glycosylase II</fullName>
    </submittedName>
</protein>
<dbReference type="PANTHER" id="PTHR43003:SF5">
    <property type="entry name" value="DNA-3-METHYLADENINE GLYCOSYLASE"/>
    <property type="match status" value="1"/>
</dbReference>
<evidence type="ECO:0000256" key="1">
    <source>
        <dbReference type="ARBA" id="ARBA00022763"/>
    </source>
</evidence>
<sequence length="267" mass="29511">MRFNYLMTDHPAWHTNDDGIHRLVTTDGGAARLLTVRDQLITDRAVSGEGPRPIIDTFPSPSTAQPQAAPIHGSLAELGTVARLRNPSLWDALATAIVRQVIRAGQARRLYREFCMRFGPGVALSDETDIHAFPSPDRVLTLSDDDFTHCGMAFKRRPLRHAARAFLAHGPTWSNLSPSVLVKELQTIPGIGPWSAGAAVADWSNDWALYPYGDLAVRTWARRANPDHPWPSDEPSFVRTWQRVTGDDLATYTLLTLALGCRRNGSV</sequence>
<dbReference type="GO" id="GO:0032131">
    <property type="term" value="F:alkylated DNA binding"/>
    <property type="evidence" value="ECO:0007669"/>
    <property type="project" value="TreeGrafter"/>
</dbReference>
<dbReference type="PANTHER" id="PTHR43003">
    <property type="entry name" value="DNA-3-METHYLADENINE GLYCOSYLASE"/>
    <property type="match status" value="1"/>
</dbReference>
<keyword evidence="1" id="KW-0227">DNA damage</keyword>
<evidence type="ECO:0000313" key="4">
    <source>
        <dbReference type="Proteomes" id="UP000199001"/>
    </source>
</evidence>
<keyword evidence="4" id="KW-1185">Reference proteome</keyword>
<evidence type="ECO:0000313" key="3">
    <source>
        <dbReference type="EMBL" id="SCL53488.1"/>
    </source>
</evidence>
<dbReference type="Gene3D" id="1.10.340.30">
    <property type="entry name" value="Hypothetical protein, domain 2"/>
    <property type="match status" value="1"/>
</dbReference>
<dbReference type="GO" id="GO:0006307">
    <property type="term" value="P:DNA alkylation repair"/>
    <property type="evidence" value="ECO:0007669"/>
    <property type="project" value="TreeGrafter"/>
</dbReference>
<accession>A0A1C6UHR6</accession>
<keyword evidence="2" id="KW-0234">DNA repair</keyword>
<dbReference type="GO" id="GO:0006285">
    <property type="term" value="P:base-excision repair, AP site formation"/>
    <property type="evidence" value="ECO:0007669"/>
    <property type="project" value="TreeGrafter"/>
</dbReference>
<dbReference type="GO" id="GO:0008725">
    <property type="term" value="F:DNA-3-methyladenine glycosylase activity"/>
    <property type="evidence" value="ECO:0007669"/>
    <property type="project" value="TreeGrafter"/>
</dbReference>
<dbReference type="STRING" id="47855.GA0070606_2129"/>
<dbReference type="GO" id="GO:0032993">
    <property type="term" value="C:protein-DNA complex"/>
    <property type="evidence" value="ECO:0007669"/>
    <property type="project" value="TreeGrafter"/>
</dbReference>
<dbReference type="InterPro" id="IPR011257">
    <property type="entry name" value="DNA_glycosylase"/>
</dbReference>
<reference evidence="4" key="1">
    <citation type="submission" date="2016-06" db="EMBL/GenBank/DDBJ databases">
        <authorList>
            <person name="Varghese N."/>
            <person name="Submissions Spin"/>
        </authorList>
    </citation>
    <scope>NUCLEOTIDE SEQUENCE [LARGE SCALE GENOMIC DNA]</scope>
    <source>
        <strain evidence="4">DSM 43903</strain>
    </source>
</reference>
<dbReference type="Proteomes" id="UP000199001">
    <property type="component" value="Unassembled WGS sequence"/>
</dbReference>
<dbReference type="GO" id="GO:0043916">
    <property type="term" value="F:DNA-7-methylguanine glycosylase activity"/>
    <property type="evidence" value="ECO:0007669"/>
    <property type="project" value="TreeGrafter"/>
</dbReference>
<dbReference type="GO" id="GO:0005737">
    <property type="term" value="C:cytoplasm"/>
    <property type="evidence" value="ECO:0007669"/>
    <property type="project" value="TreeGrafter"/>
</dbReference>
<dbReference type="EMBL" id="FMHZ01000002">
    <property type="protein sequence ID" value="SCL53488.1"/>
    <property type="molecule type" value="Genomic_DNA"/>
</dbReference>
<gene>
    <name evidence="3" type="ORF">GA0070606_2129</name>
</gene>